<dbReference type="RefSeq" id="WP_135188964.1">
    <property type="nucleotide sequence ID" value="NZ_SPUM01000039.1"/>
</dbReference>
<sequence length="191" mass="21054">MTQLPPNAALIVIDVQQAFNNPSWGQRNNPGAEDNIAALLDGWRQAGLPLFHIHHRSKRKESLFLPEAPGFAVKPEAQPLAGEPVIYKSVNSAFIGTDLEQRLREAMIETVVICGLTTDHCVSTSTRMAGNLGFETFIVADATATFERRGHDGRHYTAQQIHDTALASLNREFATVVTTEEVLRRLPQAAR</sequence>
<dbReference type="GO" id="GO:0016787">
    <property type="term" value="F:hydrolase activity"/>
    <property type="evidence" value="ECO:0007669"/>
    <property type="project" value="UniProtKB-KW"/>
</dbReference>
<dbReference type="Pfam" id="PF00857">
    <property type="entry name" value="Isochorismatase"/>
    <property type="match status" value="1"/>
</dbReference>
<dbReference type="PANTHER" id="PTHR43540">
    <property type="entry name" value="PEROXYUREIDOACRYLATE/UREIDOACRYLATE AMIDOHYDROLASE-RELATED"/>
    <property type="match status" value="1"/>
</dbReference>
<dbReference type="InterPro" id="IPR050272">
    <property type="entry name" value="Isochorismatase-like_hydrls"/>
</dbReference>
<name>A0A4Y9T1N7_9BURK</name>
<dbReference type="OrthoDB" id="5360912at2"/>
<dbReference type="AlphaFoldDB" id="A0A4Y9T1N7"/>
<keyword evidence="1 3" id="KW-0378">Hydrolase</keyword>
<dbReference type="Proteomes" id="UP000297258">
    <property type="component" value="Unassembled WGS sequence"/>
</dbReference>
<protein>
    <submittedName>
        <fullName evidence="3">Cysteine hydrolase</fullName>
    </submittedName>
</protein>
<reference evidence="3 4" key="1">
    <citation type="submission" date="2019-03" db="EMBL/GenBank/DDBJ databases">
        <title>Draft genome of Massilia hortus sp. nov., a novel bacterial species of the Oxalobacteraceae family.</title>
        <authorList>
            <person name="Peta V."/>
            <person name="Raths R."/>
            <person name="Bucking H."/>
        </authorList>
    </citation>
    <scope>NUCLEOTIDE SEQUENCE [LARGE SCALE GENOMIC DNA]</scope>
    <source>
        <strain evidence="3 4">ONC3</strain>
    </source>
</reference>
<evidence type="ECO:0000259" key="2">
    <source>
        <dbReference type="Pfam" id="PF00857"/>
    </source>
</evidence>
<dbReference type="InterPro" id="IPR036380">
    <property type="entry name" value="Isochorismatase-like_sf"/>
</dbReference>
<dbReference type="PANTHER" id="PTHR43540:SF1">
    <property type="entry name" value="ISOCHORISMATASE HYDROLASE"/>
    <property type="match status" value="1"/>
</dbReference>
<feature type="domain" description="Isochorismatase-like" evidence="2">
    <location>
        <begin position="8"/>
        <end position="181"/>
    </location>
</feature>
<comment type="caution">
    <text evidence="3">The sequence shown here is derived from an EMBL/GenBank/DDBJ whole genome shotgun (WGS) entry which is preliminary data.</text>
</comment>
<keyword evidence="4" id="KW-1185">Reference proteome</keyword>
<dbReference type="EMBL" id="SPUM01000039">
    <property type="protein sequence ID" value="TFW33489.1"/>
    <property type="molecule type" value="Genomic_DNA"/>
</dbReference>
<dbReference type="SUPFAM" id="SSF52499">
    <property type="entry name" value="Isochorismatase-like hydrolases"/>
    <property type="match status" value="1"/>
</dbReference>
<evidence type="ECO:0000256" key="1">
    <source>
        <dbReference type="ARBA" id="ARBA00022801"/>
    </source>
</evidence>
<evidence type="ECO:0000313" key="3">
    <source>
        <dbReference type="EMBL" id="TFW33489.1"/>
    </source>
</evidence>
<gene>
    <name evidence="3" type="ORF">E4O92_06585</name>
</gene>
<proteinExistence type="predicted"/>
<accession>A0A4Y9T1N7</accession>
<dbReference type="Gene3D" id="3.40.50.850">
    <property type="entry name" value="Isochorismatase-like"/>
    <property type="match status" value="1"/>
</dbReference>
<dbReference type="InterPro" id="IPR000868">
    <property type="entry name" value="Isochorismatase-like_dom"/>
</dbReference>
<dbReference type="CDD" id="cd01014">
    <property type="entry name" value="nicotinamidase_related"/>
    <property type="match status" value="1"/>
</dbReference>
<evidence type="ECO:0000313" key="4">
    <source>
        <dbReference type="Proteomes" id="UP000297258"/>
    </source>
</evidence>
<organism evidence="3 4">
    <name type="scientific">Massilia horti</name>
    <dbReference type="NCBI Taxonomy" id="2562153"/>
    <lineage>
        <taxon>Bacteria</taxon>
        <taxon>Pseudomonadati</taxon>
        <taxon>Pseudomonadota</taxon>
        <taxon>Betaproteobacteria</taxon>
        <taxon>Burkholderiales</taxon>
        <taxon>Oxalobacteraceae</taxon>
        <taxon>Telluria group</taxon>
        <taxon>Massilia</taxon>
    </lineage>
</organism>